<feature type="transmembrane region" description="Helical" evidence="7">
    <location>
        <begin position="136"/>
        <end position="156"/>
    </location>
</feature>
<feature type="transmembrane region" description="Helical" evidence="7">
    <location>
        <begin position="237"/>
        <end position="261"/>
    </location>
</feature>
<keyword evidence="2 7" id="KW-0813">Transport</keyword>
<keyword evidence="5 7" id="KW-1133">Transmembrane helix</keyword>
<comment type="similarity">
    <text evidence="7">Belongs to the binding-protein-dependent transport system permease family.</text>
</comment>
<sequence>MTRKAKTTLWLSFSYVLLAIIGVFCVYPALWVTMSSLRVGDALYSDTIIPSALTLEHYTNLFDKYLFAGWYVNTLKISVASMIIGTVLTLLTGYAFSMFRFAGRKNLMSLLLVLGLFPGFMSMIAIYILLNQMNLLNTHLAIIIVYAAGAPLFFLFSKSYFDTIPKSLVEAARIDGAGHLTIFFRIIMPLSTPLIVFTSLMTFTGAFTDFIFAKLVLRTPEKKTLAVGLFDMITDPFSTEFTTFAAGCVLVAVPITVLFILMQRFLVDGLTAGAEKG</sequence>
<protein>
    <submittedName>
        <fullName evidence="9">Arabinogalactan ABC transporter permease</fullName>
    </submittedName>
</protein>
<evidence type="ECO:0000256" key="1">
    <source>
        <dbReference type="ARBA" id="ARBA00004651"/>
    </source>
</evidence>
<dbReference type="GO" id="GO:0015423">
    <property type="term" value="F:ABC-type maltose transporter activity"/>
    <property type="evidence" value="ECO:0007669"/>
    <property type="project" value="TreeGrafter"/>
</dbReference>
<feature type="transmembrane region" description="Helical" evidence="7">
    <location>
        <begin position="108"/>
        <end position="130"/>
    </location>
</feature>
<feature type="transmembrane region" description="Helical" evidence="7">
    <location>
        <begin position="77"/>
        <end position="96"/>
    </location>
</feature>
<evidence type="ECO:0000256" key="4">
    <source>
        <dbReference type="ARBA" id="ARBA00022692"/>
    </source>
</evidence>
<evidence type="ECO:0000256" key="2">
    <source>
        <dbReference type="ARBA" id="ARBA00022448"/>
    </source>
</evidence>
<gene>
    <name evidence="10" type="ORF">VN24_03210</name>
    <name evidence="9" type="ORF">VN24_23305</name>
</gene>
<dbReference type="PROSITE" id="PS50928">
    <property type="entry name" value="ABC_TM1"/>
    <property type="match status" value="1"/>
</dbReference>
<dbReference type="STRING" id="1126833.VN24_03210"/>
<dbReference type="KEGG" id="pbj:VN24_03210"/>
<dbReference type="RefSeq" id="WP_045672374.1">
    <property type="nucleotide sequence ID" value="NZ_CP011058.1"/>
</dbReference>
<evidence type="ECO:0000256" key="7">
    <source>
        <dbReference type="RuleBase" id="RU363032"/>
    </source>
</evidence>
<feature type="domain" description="ABC transmembrane type-1" evidence="8">
    <location>
        <begin position="71"/>
        <end position="262"/>
    </location>
</feature>
<dbReference type="Gene3D" id="1.10.3720.10">
    <property type="entry name" value="MetI-like"/>
    <property type="match status" value="1"/>
</dbReference>
<dbReference type="EMBL" id="CP011058">
    <property type="protein sequence ID" value="AJY77463.1"/>
    <property type="molecule type" value="Genomic_DNA"/>
</dbReference>
<dbReference type="Proteomes" id="UP000032633">
    <property type="component" value="Chromosome"/>
</dbReference>
<dbReference type="InterPro" id="IPR050901">
    <property type="entry name" value="BP-dep_ABC_trans_perm"/>
</dbReference>
<feature type="transmembrane region" description="Helical" evidence="7">
    <location>
        <begin position="9"/>
        <end position="30"/>
    </location>
</feature>
<keyword evidence="3" id="KW-1003">Cell membrane</keyword>
<name>A0A0D5NNQ6_9BACL</name>
<keyword evidence="11" id="KW-1185">Reference proteome</keyword>
<dbReference type="InterPro" id="IPR000515">
    <property type="entry name" value="MetI-like"/>
</dbReference>
<dbReference type="EMBL" id="CP011058">
    <property type="protein sequence ID" value="AJY76949.1"/>
    <property type="molecule type" value="Genomic_DNA"/>
</dbReference>
<dbReference type="SUPFAM" id="SSF161098">
    <property type="entry name" value="MetI-like"/>
    <property type="match status" value="1"/>
</dbReference>
<dbReference type="Pfam" id="PF00528">
    <property type="entry name" value="BPD_transp_1"/>
    <property type="match status" value="1"/>
</dbReference>
<dbReference type="PATRIC" id="fig|1126833.4.peg.5126"/>
<proteinExistence type="inferred from homology"/>
<dbReference type="AlphaFoldDB" id="A0A0D5NNQ6"/>
<dbReference type="PANTHER" id="PTHR32243:SF34">
    <property type="entry name" value="GALACTOOLIGOSACCHARIDES TRANSPORT SYSTEM PERMEASE PROTEIN GANQ"/>
    <property type="match status" value="1"/>
</dbReference>
<accession>A0A0D5NNQ6</accession>
<evidence type="ECO:0000313" key="10">
    <source>
        <dbReference type="EMBL" id="AJY77463.1"/>
    </source>
</evidence>
<evidence type="ECO:0000256" key="6">
    <source>
        <dbReference type="ARBA" id="ARBA00023136"/>
    </source>
</evidence>
<evidence type="ECO:0000313" key="11">
    <source>
        <dbReference type="Proteomes" id="UP000032633"/>
    </source>
</evidence>
<reference evidence="11" key="2">
    <citation type="submission" date="2015-03" db="EMBL/GenBank/DDBJ databases">
        <title>Genome sequence of Paenibacillus beijingensis strain DSM 24997T.</title>
        <authorList>
            <person name="Kwak Y."/>
            <person name="Shin J.-H."/>
        </authorList>
    </citation>
    <scope>NUCLEOTIDE SEQUENCE [LARGE SCALE GENOMIC DNA]</scope>
    <source>
        <strain evidence="11">DSM 24997</strain>
    </source>
</reference>
<dbReference type="GO" id="GO:0042956">
    <property type="term" value="P:maltodextrin transmembrane transport"/>
    <property type="evidence" value="ECO:0007669"/>
    <property type="project" value="TreeGrafter"/>
</dbReference>
<dbReference type="PANTHER" id="PTHR32243">
    <property type="entry name" value="MALTOSE TRANSPORT SYSTEM PERMEASE-RELATED"/>
    <property type="match status" value="1"/>
</dbReference>
<evidence type="ECO:0000313" key="9">
    <source>
        <dbReference type="EMBL" id="AJY76949.1"/>
    </source>
</evidence>
<dbReference type="InterPro" id="IPR035906">
    <property type="entry name" value="MetI-like_sf"/>
</dbReference>
<evidence type="ECO:0000256" key="5">
    <source>
        <dbReference type="ARBA" id="ARBA00022989"/>
    </source>
</evidence>
<keyword evidence="4 7" id="KW-0812">Transmembrane</keyword>
<organism evidence="9 11">
    <name type="scientific">Paenibacillus beijingensis</name>
    <dbReference type="NCBI Taxonomy" id="1126833"/>
    <lineage>
        <taxon>Bacteria</taxon>
        <taxon>Bacillati</taxon>
        <taxon>Bacillota</taxon>
        <taxon>Bacilli</taxon>
        <taxon>Bacillales</taxon>
        <taxon>Paenibacillaceae</taxon>
        <taxon>Paenibacillus</taxon>
    </lineage>
</organism>
<evidence type="ECO:0000259" key="8">
    <source>
        <dbReference type="PROSITE" id="PS50928"/>
    </source>
</evidence>
<reference evidence="9 11" key="1">
    <citation type="journal article" date="2015" name="J. Biotechnol.">
        <title>Complete genome sequence of Paenibacillus beijingensis 7188(T) (=DSM 24997(T)), a novel rhizobacterium from jujube garden soil.</title>
        <authorList>
            <person name="Kwak Y."/>
            <person name="Shin J.H."/>
        </authorList>
    </citation>
    <scope>NUCLEOTIDE SEQUENCE [LARGE SCALE GENOMIC DNA]</scope>
    <source>
        <strain evidence="9 11">DSM 24997</strain>
    </source>
</reference>
<dbReference type="KEGG" id="pbj:VN24_23305"/>
<dbReference type="GO" id="GO:0005886">
    <property type="term" value="C:plasma membrane"/>
    <property type="evidence" value="ECO:0007669"/>
    <property type="project" value="UniProtKB-SubCell"/>
</dbReference>
<evidence type="ECO:0000256" key="3">
    <source>
        <dbReference type="ARBA" id="ARBA00022475"/>
    </source>
</evidence>
<dbReference type="HOGENOM" id="CLU_016047_1_2_9"/>
<comment type="subcellular location">
    <subcellularLocation>
        <location evidence="1 7">Cell membrane</location>
        <topology evidence="1 7">Multi-pass membrane protein</topology>
    </subcellularLocation>
</comment>
<dbReference type="OrthoDB" id="9794684at2"/>
<dbReference type="CDD" id="cd06261">
    <property type="entry name" value="TM_PBP2"/>
    <property type="match status" value="1"/>
</dbReference>
<keyword evidence="6 7" id="KW-0472">Membrane</keyword>